<evidence type="ECO:0000313" key="2">
    <source>
        <dbReference type="Proteomes" id="UP001206925"/>
    </source>
</evidence>
<keyword evidence="2" id="KW-1185">Reference proteome</keyword>
<protein>
    <submittedName>
        <fullName evidence="1">Uncharacterized protein</fullName>
    </submittedName>
</protein>
<dbReference type="Proteomes" id="UP001206925">
    <property type="component" value="Unassembled WGS sequence"/>
</dbReference>
<comment type="caution">
    <text evidence="1">The sequence shown here is derived from an EMBL/GenBank/DDBJ whole genome shotgun (WGS) entry which is preliminary data.</text>
</comment>
<reference evidence="1" key="1">
    <citation type="submission" date="2022-06" db="EMBL/GenBank/DDBJ databases">
        <title>Uncovering the hologenomic basis of an extraordinary plant invasion.</title>
        <authorList>
            <person name="Bieker V.C."/>
            <person name="Martin M.D."/>
            <person name="Gilbert T."/>
            <person name="Hodgins K."/>
            <person name="Battlay P."/>
            <person name="Petersen B."/>
            <person name="Wilson J."/>
        </authorList>
    </citation>
    <scope>NUCLEOTIDE SEQUENCE</scope>
    <source>
        <strain evidence="1">AA19_3_7</strain>
        <tissue evidence="1">Leaf</tissue>
    </source>
</reference>
<name>A0AAD5GG01_AMBAR</name>
<evidence type="ECO:0000313" key="1">
    <source>
        <dbReference type="EMBL" id="KAI7741027.1"/>
    </source>
</evidence>
<dbReference type="EMBL" id="JAMZMK010008284">
    <property type="protein sequence ID" value="KAI7741027.1"/>
    <property type="molecule type" value="Genomic_DNA"/>
</dbReference>
<feature type="non-terminal residue" evidence="1">
    <location>
        <position position="1"/>
    </location>
</feature>
<organism evidence="1 2">
    <name type="scientific">Ambrosia artemisiifolia</name>
    <name type="common">Common ragweed</name>
    <dbReference type="NCBI Taxonomy" id="4212"/>
    <lineage>
        <taxon>Eukaryota</taxon>
        <taxon>Viridiplantae</taxon>
        <taxon>Streptophyta</taxon>
        <taxon>Embryophyta</taxon>
        <taxon>Tracheophyta</taxon>
        <taxon>Spermatophyta</taxon>
        <taxon>Magnoliopsida</taxon>
        <taxon>eudicotyledons</taxon>
        <taxon>Gunneridae</taxon>
        <taxon>Pentapetalae</taxon>
        <taxon>asterids</taxon>
        <taxon>campanulids</taxon>
        <taxon>Asterales</taxon>
        <taxon>Asteraceae</taxon>
        <taxon>Asteroideae</taxon>
        <taxon>Heliantheae alliance</taxon>
        <taxon>Heliantheae</taxon>
        <taxon>Ambrosia</taxon>
    </lineage>
</organism>
<accession>A0AAD5GG01</accession>
<sequence length="182" mass="19796">SDGSLCLMEAITRSHSQGMVSSTTPKLENFFGGVTMGTSDNNNSTMYYNQNLDLDLDHHYQDYSGLRPLYQAVQQEQVNDDINSMKNWISTTYSSGVDGGGGGGDLQSLSLSMGFGCEQAAASCVSGASQQQIMQPVANVTECVVVDNKKRSCEKVDQQKPVVHRKSLDTFGQRTSQYRGVT</sequence>
<dbReference type="AlphaFoldDB" id="A0AAD5GG01"/>
<gene>
    <name evidence="1" type="ORF">M8C21_029723</name>
</gene>
<proteinExistence type="predicted"/>
<feature type="non-terminal residue" evidence="1">
    <location>
        <position position="182"/>
    </location>
</feature>